<comment type="pathway">
    <text evidence="3 15">Amino-acid biosynthesis; L-histidine biosynthesis; L-histidine from 5-phospho-alpha-D-ribose 1-diphosphate: step 1/9.</text>
</comment>
<dbReference type="HAMAP" id="MF_01018">
    <property type="entry name" value="HisG_Short"/>
    <property type="match status" value="1"/>
</dbReference>
<evidence type="ECO:0000256" key="5">
    <source>
        <dbReference type="ARBA" id="ARBA00011496"/>
    </source>
</evidence>
<dbReference type="GO" id="GO:0005737">
    <property type="term" value="C:cytoplasm"/>
    <property type="evidence" value="ECO:0007669"/>
    <property type="project" value="UniProtKB-SubCell"/>
</dbReference>
<dbReference type="InterPro" id="IPR001348">
    <property type="entry name" value="ATP_PRibTrfase_HisG"/>
</dbReference>
<dbReference type="PANTHER" id="PTHR21403">
    <property type="entry name" value="ATP PHOSPHORIBOSYLTRANSFERASE ATP-PRTASE"/>
    <property type="match status" value="1"/>
</dbReference>
<keyword evidence="11 15" id="KW-0547">Nucleotide-binding</keyword>
<evidence type="ECO:0000313" key="19">
    <source>
        <dbReference type="Proteomes" id="UP001150924"/>
    </source>
</evidence>
<comment type="catalytic activity">
    <reaction evidence="1 15">
        <text>1-(5-phospho-beta-D-ribosyl)-ATP + diphosphate = 5-phospho-alpha-D-ribose 1-diphosphate + ATP</text>
        <dbReference type="Rhea" id="RHEA:18473"/>
        <dbReference type="ChEBI" id="CHEBI:30616"/>
        <dbReference type="ChEBI" id="CHEBI:33019"/>
        <dbReference type="ChEBI" id="CHEBI:58017"/>
        <dbReference type="ChEBI" id="CHEBI:73183"/>
        <dbReference type="EC" id="2.4.2.17"/>
    </reaction>
</comment>
<evidence type="ECO:0000256" key="16">
    <source>
        <dbReference type="SAM" id="MobiDB-lite"/>
    </source>
</evidence>
<dbReference type="InterPro" id="IPR013820">
    <property type="entry name" value="ATP_PRibTrfase_cat"/>
</dbReference>
<dbReference type="GO" id="GO:0003879">
    <property type="term" value="F:ATP phosphoribosyltransferase activity"/>
    <property type="evidence" value="ECO:0007669"/>
    <property type="project" value="UniProtKB-UniRule"/>
</dbReference>
<dbReference type="CDD" id="cd13595">
    <property type="entry name" value="PBP2_HisGs"/>
    <property type="match status" value="1"/>
</dbReference>
<evidence type="ECO:0000256" key="7">
    <source>
        <dbReference type="ARBA" id="ARBA00022490"/>
    </source>
</evidence>
<protein>
    <recommendedName>
        <fullName evidence="6 15">ATP phosphoribosyltransferase</fullName>
        <shortName evidence="15">ATP-PRT</shortName>
        <shortName evidence="15">ATP-PRTase</shortName>
        <ecNumber evidence="6 15">2.4.2.17</ecNumber>
    </recommendedName>
</protein>
<evidence type="ECO:0000256" key="8">
    <source>
        <dbReference type="ARBA" id="ARBA00022605"/>
    </source>
</evidence>
<sequence>MAPRADGLTLALPKGRILKQALPLLRRVGIDLAGVWEGEHDRRLLFELPARPERPGGARVLLVKPVDVPTYVEHGVADVGIAGADTLGEEARDLYEPLDLGIGACRLVVAEPAARPTPLRRGMALRVATKYPRLTLNHYRSKGIQPEIIPLFGSVELGPITGLAEQIVDLVESGETLRQNNLREVETILYVTSRLIVHPASLKLKQAPITALITALRDALATDGSGSSARTAARPTGSEGTA</sequence>
<dbReference type="RefSeq" id="WP_267773261.1">
    <property type="nucleotide sequence ID" value="NZ_JAPNKE010000002.1"/>
</dbReference>
<dbReference type="SUPFAM" id="SSF53850">
    <property type="entry name" value="Periplasmic binding protein-like II"/>
    <property type="match status" value="1"/>
</dbReference>
<comment type="subcellular location">
    <subcellularLocation>
        <location evidence="2 15">Cytoplasm</location>
    </subcellularLocation>
</comment>
<organism evidence="18 19">
    <name type="scientific">Nannocystis pusilla</name>
    <dbReference type="NCBI Taxonomy" id="889268"/>
    <lineage>
        <taxon>Bacteria</taxon>
        <taxon>Pseudomonadati</taxon>
        <taxon>Myxococcota</taxon>
        <taxon>Polyangia</taxon>
        <taxon>Nannocystales</taxon>
        <taxon>Nannocystaceae</taxon>
        <taxon>Nannocystis</taxon>
    </lineage>
</organism>
<accession>A0A9X3F2T4</accession>
<keyword evidence="8 15" id="KW-0028">Amino-acid biosynthesis</keyword>
<evidence type="ECO:0000256" key="4">
    <source>
        <dbReference type="ARBA" id="ARBA00009489"/>
    </source>
</evidence>
<dbReference type="Pfam" id="PF01634">
    <property type="entry name" value="HisG"/>
    <property type="match status" value="1"/>
</dbReference>
<evidence type="ECO:0000256" key="3">
    <source>
        <dbReference type="ARBA" id="ARBA00004667"/>
    </source>
</evidence>
<dbReference type="GO" id="GO:0005524">
    <property type="term" value="F:ATP binding"/>
    <property type="evidence" value="ECO:0007669"/>
    <property type="project" value="UniProtKB-KW"/>
</dbReference>
<evidence type="ECO:0000256" key="10">
    <source>
        <dbReference type="ARBA" id="ARBA00022679"/>
    </source>
</evidence>
<gene>
    <name evidence="15 18" type="primary">hisG</name>
    <name evidence="18" type="ORF">OV079_33275</name>
</gene>
<dbReference type="EMBL" id="JAPNKE010000002">
    <property type="protein sequence ID" value="MCY1010356.1"/>
    <property type="molecule type" value="Genomic_DNA"/>
</dbReference>
<dbReference type="NCBIfam" id="TIGR00070">
    <property type="entry name" value="hisG"/>
    <property type="match status" value="1"/>
</dbReference>
<evidence type="ECO:0000256" key="13">
    <source>
        <dbReference type="ARBA" id="ARBA00023102"/>
    </source>
</evidence>
<proteinExistence type="inferred from homology"/>
<evidence type="ECO:0000256" key="12">
    <source>
        <dbReference type="ARBA" id="ARBA00022840"/>
    </source>
</evidence>
<dbReference type="PANTHER" id="PTHR21403:SF8">
    <property type="entry name" value="ATP PHOSPHORIBOSYLTRANSFERASE"/>
    <property type="match status" value="1"/>
</dbReference>
<comment type="caution">
    <text evidence="18">The sequence shown here is derived from an EMBL/GenBank/DDBJ whole genome shotgun (WGS) entry which is preliminary data.</text>
</comment>
<keyword evidence="12 15" id="KW-0067">ATP-binding</keyword>
<feature type="domain" description="ATP phosphoribosyltransferase catalytic" evidence="17">
    <location>
        <begin position="64"/>
        <end position="217"/>
    </location>
</feature>
<keyword evidence="10 15" id="KW-0808">Transferase</keyword>
<evidence type="ECO:0000256" key="11">
    <source>
        <dbReference type="ARBA" id="ARBA00022741"/>
    </source>
</evidence>
<evidence type="ECO:0000256" key="15">
    <source>
        <dbReference type="HAMAP-Rule" id="MF_01018"/>
    </source>
</evidence>
<comment type="function">
    <text evidence="14 15">Catalyzes the condensation of ATP and 5-phosphoribose 1-diphosphate to form N'-(5'-phosphoribosyl)-ATP (PR-ATP). Has a crucial role in the pathway because the rate of histidine biosynthesis seems to be controlled primarily by regulation of HisG enzymatic activity.</text>
</comment>
<dbReference type="AlphaFoldDB" id="A0A9X3F2T4"/>
<keyword evidence="9 15" id="KW-0328">Glycosyltransferase</keyword>
<dbReference type="InterPro" id="IPR024893">
    <property type="entry name" value="ATP_PRibTrfase_HisG_short"/>
</dbReference>
<keyword evidence="13 15" id="KW-0368">Histidine biosynthesis</keyword>
<evidence type="ECO:0000259" key="17">
    <source>
        <dbReference type="Pfam" id="PF01634"/>
    </source>
</evidence>
<comment type="subunit">
    <text evidence="5 15">Heteromultimer composed of HisG and HisZ subunits.</text>
</comment>
<evidence type="ECO:0000313" key="18">
    <source>
        <dbReference type="EMBL" id="MCY1010356.1"/>
    </source>
</evidence>
<comment type="similarity">
    <text evidence="4 15">Belongs to the ATP phosphoribosyltransferase family. Short subfamily.</text>
</comment>
<keyword evidence="19" id="KW-1185">Reference proteome</keyword>
<dbReference type="Gene3D" id="3.40.190.10">
    <property type="entry name" value="Periplasmic binding protein-like II"/>
    <property type="match status" value="2"/>
</dbReference>
<evidence type="ECO:0000256" key="9">
    <source>
        <dbReference type="ARBA" id="ARBA00022676"/>
    </source>
</evidence>
<dbReference type="InterPro" id="IPR018198">
    <property type="entry name" value="ATP_PRibTrfase_CS"/>
</dbReference>
<dbReference type="EC" id="2.4.2.17" evidence="6 15"/>
<evidence type="ECO:0000256" key="6">
    <source>
        <dbReference type="ARBA" id="ARBA00011946"/>
    </source>
</evidence>
<dbReference type="Proteomes" id="UP001150924">
    <property type="component" value="Unassembled WGS sequence"/>
</dbReference>
<evidence type="ECO:0000256" key="14">
    <source>
        <dbReference type="ARBA" id="ARBA00024861"/>
    </source>
</evidence>
<comment type="domain">
    <text evidence="15">Lacks the C-terminal regulatory region which is replaced by HisZ.</text>
</comment>
<keyword evidence="7 15" id="KW-0963">Cytoplasm</keyword>
<evidence type="ECO:0000256" key="2">
    <source>
        <dbReference type="ARBA" id="ARBA00004496"/>
    </source>
</evidence>
<reference evidence="18" key="1">
    <citation type="submission" date="2022-11" db="EMBL/GenBank/DDBJ databases">
        <title>Minimal conservation of predation-associated metabolite biosynthetic gene clusters underscores biosynthetic potential of Myxococcota including descriptions for ten novel species: Archangium lansinium sp. nov., Myxococcus landrumus sp. nov., Nannocystis bai.</title>
        <authorList>
            <person name="Ahearne A."/>
            <person name="Stevens C."/>
            <person name="Phillips K."/>
        </authorList>
    </citation>
    <scope>NUCLEOTIDE SEQUENCE</scope>
    <source>
        <strain evidence="18">Na p29</strain>
    </source>
</reference>
<evidence type="ECO:0000256" key="1">
    <source>
        <dbReference type="ARBA" id="ARBA00000915"/>
    </source>
</evidence>
<name>A0A9X3F2T4_9BACT</name>
<dbReference type="PROSITE" id="PS01316">
    <property type="entry name" value="ATP_P_PHORIBOSYLTR"/>
    <property type="match status" value="1"/>
</dbReference>
<dbReference type="GO" id="GO:0000105">
    <property type="term" value="P:L-histidine biosynthetic process"/>
    <property type="evidence" value="ECO:0007669"/>
    <property type="project" value="UniProtKB-UniRule"/>
</dbReference>
<feature type="region of interest" description="Disordered" evidence="16">
    <location>
        <begin position="223"/>
        <end position="242"/>
    </location>
</feature>